<dbReference type="GeneID" id="25288513"/>
<reference evidence="1 2" key="1">
    <citation type="submission" date="2015-01" db="EMBL/GenBank/DDBJ databases">
        <title>The Genome Sequence of Rhinocladiella mackenzie CBS 650.93.</title>
        <authorList>
            <consortium name="The Broad Institute Genomics Platform"/>
            <person name="Cuomo C."/>
            <person name="de Hoog S."/>
            <person name="Gorbushina A."/>
            <person name="Stielow B."/>
            <person name="Teixiera M."/>
            <person name="Abouelleil A."/>
            <person name="Chapman S.B."/>
            <person name="Priest M."/>
            <person name="Young S.K."/>
            <person name="Wortman J."/>
            <person name="Nusbaum C."/>
            <person name="Birren B."/>
        </authorList>
    </citation>
    <scope>NUCLEOTIDE SEQUENCE [LARGE SCALE GENOMIC DNA]</scope>
    <source>
        <strain evidence="1 2">CBS 650.93</strain>
    </source>
</reference>
<dbReference type="OrthoDB" id="4199986at2759"/>
<dbReference type="RefSeq" id="XP_013276499.1">
    <property type="nucleotide sequence ID" value="XM_013421045.1"/>
</dbReference>
<dbReference type="HOGENOM" id="CLU_1526001_0_0_1"/>
<keyword evidence="2" id="KW-1185">Reference proteome</keyword>
<accession>A0A0D2HF88</accession>
<dbReference type="AlphaFoldDB" id="A0A0D2HF88"/>
<proteinExistence type="predicted"/>
<organism evidence="1 2">
    <name type="scientific">Rhinocladiella mackenziei CBS 650.93</name>
    <dbReference type="NCBI Taxonomy" id="1442369"/>
    <lineage>
        <taxon>Eukaryota</taxon>
        <taxon>Fungi</taxon>
        <taxon>Dikarya</taxon>
        <taxon>Ascomycota</taxon>
        <taxon>Pezizomycotina</taxon>
        <taxon>Eurotiomycetes</taxon>
        <taxon>Chaetothyriomycetidae</taxon>
        <taxon>Chaetothyriales</taxon>
        <taxon>Herpotrichiellaceae</taxon>
        <taxon>Rhinocladiella</taxon>
    </lineage>
</organism>
<dbReference type="EMBL" id="KN847475">
    <property type="protein sequence ID" value="KIX09363.1"/>
    <property type="molecule type" value="Genomic_DNA"/>
</dbReference>
<dbReference type="Proteomes" id="UP000053617">
    <property type="component" value="Unassembled WGS sequence"/>
</dbReference>
<dbReference type="STRING" id="1442369.A0A0D2HF88"/>
<dbReference type="VEuPathDB" id="FungiDB:Z518_00442"/>
<gene>
    <name evidence="1" type="ORF">Z518_00442</name>
</gene>
<protein>
    <submittedName>
        <fullName evidence="1">Uncharacterized protein</fullName>
    </submittedName>
</protein>
<evidence type="ECO:0000313" key="2">
    <source>
        <dbReference type="Proteomes" id="UP000053617"/>
    </source>
</evidence>
<sequence>MSNQGQEIKFAPAYVGTPIDAKTKLGYLREALDDKSLEFQRKNIEFLIRYYENGGKVPAPGQTMWLVDGKVVDKMPETLSKPSAMWAEVATFHQLIQSGQPGAIQLAQSTHFWYNAQSGMHEEIFARFKLPAVFGGNQNVMVNVSIMNDTGSNVQTVFPMDLAALQYNPVSLDWRW</sequence>
<name>A0A0D2HF88_9EURO</name>
<evidence type="ECO:0000313" key="1">
    <source>
        <dbReference type="EMBL" id="KIX09363.1"/>
    </source>
</evidence>